<keyword evidence="2" id="KW-0805">Transcription regulation</keyword>
<dbReference type="AlphaFoldDB" id="A0A2S7KLD0"/>
<evidence type="ECO:0000313" key="8">
    <source>
        <dbReference type="EMBL" id="PQB03444.1"/>
    </source>
</evidence>
<keyword evidence="5" id="KW-0804">Transcription</keyword>
<organism evidence="8 9">
    <name type="scientific">Polaribacter filamentus</name>
    <dbReference type="NCBI Taxonomy" id="53483"/>
    <lineage>
        <taxon>Bacteria</taxon>
        <taxon>Pseudomonadati</taxon>
        <taxon>Bacteroidota</taxon>
        <taxon>Flavobacteriia</taxon>
        <taxon>Flavobacteriales</taxon>
        <taxon>Flavobacteriaceae</taxon>
    </lineage>
</organism>
<dbReference type="PANTHER" id="PTHR43133">
    <property type="entry name" value="RNA POLYMERASE ECF-TYPE SIGMA FACTO"/>
    <property type="match status" value="1"/>
</dbReference>
<evidence type="ECO:0000256" key="1">
    <source>
        <dbReference type="ARBA" id="ARBA00010641"/>
    </source>
</evidence>
<protein>
    <submittedName>
        <fullName evidence="8">RNA polymerase subunit sigma-24</fullName>
    </submittedName>
</protein>
<evidence type="ECO:0000256" key="3">
    <source>
        <dbReference type="ARBA" id="ARBA00023082"/>
    </source>
</evidence>
<keyword evidence="9" id="KW-1185">Reference proteome</keyword>
<proteinExistence type="inferred from homology"/>
<dbReference type="RefSeq" id="WP_104811358.1">
    <property type="nucleotide sequence ID" value="NZ_MQUA01000014.1"/>
</dbReference>
<dbReference type="GO" id="GO:0006352">
    <property type="term" value="P:DNA-templated transcription initiation"/>
    <property type="evidence" value="ECO:0007669"/>
    <property type="project" value="InterPro"/>
</dbReference>
<dbReference type="Proteomes" id="UP000239522">
    <property type="component" value="Unassembled WGS sequence"/>
</dbReference>
<evidence type="ECO:0000256" key="5">
    <source>
        <dbReference type="ARBA" id="ARBA00023163"/>
    </source>
</evidence>
<dbReference type="InterPro" id="IPR013249">
    <property type="entry name" value="RNA_pol_sigma70_r4_t2"/>
</dbReference>
<dbReference type="PANTHER" id="PTHR43133:SF8">
    <property type="entry name" value="RNA POLYMERASE SIGMA FACTOR HI_1459-RELATED"/>
    <property type="match status" value="1"/>
</dbReference>
<name>A0A2S7KLD0_9FLAO</name>
<dbReference type="InterPro" id="IPR007627">
    <property type="entry name" value="RNA_pol_sigma70_r2"/>
</dbReference>
<dbReference type="Gene3D" id="1.10.10.10">
    <property type="entry name" value="Winged helix-like DNA-binding domain superfamily/Winged helix DNA-binding domain"/>
    <property type="match status" value="1"/>
</dbReference>
<evidence type="ECO:0000313" key="9">
    <source>
        <dbReference type="Proteomes" id="UP000239522"/>
    </source>
</evidence>
<feature type="domain" description="RNA polymerase sigma factor 70 region 4 type 2" evidence="7">
    <location>
        <begin position="106"/>
        <end position="156"/>
    </location>
</feature>
<dbReference type="CDD" id="cd06171">
    <property type="entry name" value="Sigma70_r4"/>
    <property type="match status" value="1"/>
</dbReference>
<dbReference type="GO" id="GO:0016987">
    <property type="term" value="F:sigma factor activity"/>
    <property type="evidence" value="ECO:0007669"/>
    <property type="project" value="UniProtKB-KW"/>
</dbReference>
<sequence length="171" mass="20435">MNKEYFKVTVFSLSERLFPLVARLLGDKTKAEDAIQEIMIKLWEKRKQLDNHPNIKGFVFLTARNYCIDLLRKKRIFVDDISTHLSVSSFDKEESQLEWEELNLIINKVLNKLSKQQREIFVMRDLDGYEFTEIATAMEIKIEHVRVLLSRARKQISEELEIKYKYERGNY</sequence>
<gene>
    <name evidence="8" type="ORF">BST83_17740</name>
</gene>
<dbReference type="InterPro" id="IPR036388">
    <property type="entry name" value="WH-like_DNA-bd_sf"/>
</dbReference>
<evidence type="ECO:0000256" key="2">
    <source>
        <dbReference type="ARBA" id="ARBA00023015"/>
    </source>
</evidence>
<feature type="domain" description="RNA polymerase sigma-70 region 2" evidence="6">
    <location>
        <begin position="16"/>
        <end position="75"/>
    </location>
</feature>
<evidence type="ECO:0000259" key="6">
    <source>
        <dbReference type="Pfam" id="PF04542"/>
    </source>
</evidence>
<accession>A0A2S7KLD0</accession>
<dbReference type="NCBIfam" id="TIGR02937">
    <property type="entry name" value="sigma70-ECF"/>
    <property type="match status" value="1"/>
</dbReference>
<evidence type="ECO:0000256" key="4">
    <source>
        <dbReference type="ARBA" id="ARBA00023125"/>
    </source>
</evidence>
<dbReference type="EMBL" id="MQUA01000014">
    <property type="protein sequence ID" value="PQB03444.1"/>
    <property type="molecule type" value="Genomic_DNA"/>
</dbReference>
<dbReference type="InterPro" id="IPR039425">
    <property type="entry name" value="RNA_pol_sigma-70-like"/>
</dbReference>
<dbReference type="OrthoDB" id="795989at2"/>
<keyword evidence="4" id="KW-0238">DNA-binding</keyword>
<dbReference type="InterPro" id="IPR013325">
    <property type="entry name" value="RNA_pol_sigma_r2"/>
</dbReference>
<dbReference type="Pfam" id="PF04542">
    <property type="entry name" value="Sigma70_r2"/>
    <property type="match status" value="1"/>
</dbReference>
<dbReference type="GO" id="GO:0003677">
    <property type="term" value="F:DNA binding"/>
    <property type="evidence" value="ECO:0007669"/>
    <property type="project" value="UniProtKB-KW"/>
</dbReference>
<dbReference type="SUPFAM" id="SSF88946">
    <property type="entry name" value="Sigma2 domain of RNA polymerase sigma factors"/>
    <property type="match status" value="1"/>
</dbReference>
<keyword evidence="3" id="KW-0731">Sigma factor</keyword>
<dbReference type="SUPFAM" id="SSF88659">
    <property type="entry name" value="Sigma3 and sigma4 domains of RNA polymerase sigma factors"/>
    <property type="match status" value="1"/>
</dbReference>
<dbReference type="InterPro" id="IPR014284">
    <property type="entry name" value="RNA_pol_sigma-70_dom"/>
</dbReference>
<reference evidence="8 9" key="1">
    <citation type="submission" date="2016-11" db="EMBL/GenBank/DDBJ databases">
        <title>Trade-off between light-utilization and light-protection in marine flavobacteria.</title>
        <authorList>
            <person name="Kumagai Y."/>
        </authorList>
    </citation>
    <scope>NUCLEOTIDE SEQUENCE [LARGE SCALE GENOMIC DNA]</scope>
    <source>
        <strain evidence="8 9">ATCC 700397</strain>
    </source>
</reference>
<dbReference type="Pfam" id="PF08281">
    <property type="entry name" value="Sigma70_r4_2"/>
    <property type="match status" value="1"/>
</dbReference>
<comment type="caution">
    <text evidence="8">The sequence shown here is derived from an EMBL/GenBank/DDBJ whole genome shotgun (WGS) entry which is preliminary data.</text>
</comment>
<evidence type="ECO:0000259" key="7">
    <source>
        <dbReference type="Pfam" id="PF08281"/>
    </source>
</evidence>
<dbReference type="Gene3D" id="1.10.1740.10">
    <property type="match status" value="1"/>
</dbReference>
<comment type="similarity">
    <text evidence="1">Belongs to the sigma-70 factor family. ECF subfamily.</text>
</comment>
<dbReference type="InterPro" id="IPR013324">
    <property type="entry name" value="RNA_pol_sigma_r3/r4-like"/>
</dbReference>